<proteinExistence type="predicted"/>
<evidence type="ECO:0000313" key="3">
    <source>
        <dbReference type="Proteomes" id="UP000534207"/>
    </source>
</evidence>
<dbReference type="Proteomes" id="UP000534207">
    <property type="component" value="Unassembled WGS sequence"/>
</dbReference>
<name>A0A7K4NTB6_9ARCH</name>
<comment type="caution">
    <text evidence="2">The sequence shown here is derived from an EMBL/GenBank/DDBJ whole genome shotgun (WGS) entry which is preliminary data.</text>
</comment>
<dbReference type="EMBL" id="JACASW010000004">
    <property type="protein sequence ID" value="NWK06279.1"/>
    <property type="molecule type" value="Genomic_DNA"/>
</dbReference>
<feature type="transmembrane region" description="Helical" evidence="1">
    <location>
        <begin position="12"/>
        <end position="35"/>
    </location>
</feature>
<keyword evidence="1" id="KW-0812">Transmembrane</keyword>
<keyword evidence="1" id="KW-0472">Membrane</keyword>
<dbReference type="AlphaFoldDB" id="A0A7K4NTB6"/>
<gene>
    <name evidence="2" type="ORF">HX827_02940</name>
</gene>
<organism evidence="2 3">
    <name type="scientific">Marine Group I thaumarchaeote</name>
    <dbReference type="NCBI Taxonomy" id="2511932"/>
    <lineage>
        <taxon>Archaea</taxon>
        <taxon>Nitrososphaerota</taxon>
        <taxon>Marine Group I</taxon>
    </lineage>
</organism>
<reference evidence="2 3" key="1">
    <citation type="journal article" date="2019" name="Environ. Microbiol.">
        <title>Genomics insights into ecotype formation of ammonia-oxidizing archaea in the deep ocean.</title>
        <authorList>
            <person name="Wang Y."/>
            <person name="Huang J.M."/>
            <person name="Cui G.J."/>
            <person name="Nunoura T."/>
            <person name="Takaki Y."/>
            <person name="Li W.L."/>
            <person name="Li J."/>
            <person name="Gao Z.M."/>
            <person name="Takai K."/>
            <person name="Zhang A.Q."/>
            <person name="Stepanauskas R."/>
        </authorList>
    </citation>
    <scope>NUCLEOTIDE SEQUENCE [LARGE SCALE GENOMIC DNA]</scope>
    <source>
        <strain evidence="2 3">G13</strain>
    </source>
</reference>
<evidence type="ECO:0000256" key="1">
    <source>
        <dbReference type="SAM" id="Phobius"/>
    </source>
</evidence>
<protein>
    <submittedName>
        <fullName evidence="2">Uncharacterized protein</fullName>
    </submittedName>
</protein>
<evidence type="ECO:0000313" key="2">
    <source>
        <dbReference type="EMBL" id="NWK06279.1"/>
    </source>
</evidence>
<accession>A0A7K4NTB6</accession>
<keyword evidence="1" id="KW-1133">Transmembrane helix</keyword>
<sequence length="100" mass="11535">MIMEEMSDSKKYGLMFLFIFIAAFIIIATLIFPFWNLIREDVYEEVEIMGKWTHDITGIKCLVDTSDNIPKTIDNCDKEVGDIVTIKYGKDMAYAEIVNP</sequence>